<evidence type="ECO:0000313" key="5">
    <source>
        <dbReference type="EMBL" id="SDF91404.1"/>
    </source>
</evidence>
<dbReference type="Gene3D" id="1.10.10.10">
    <property type="entry name" value="Winged helix-like DNA-binding domain superfamily/Winged helix DNA-binding domain"/>
    <property type="match status" value="1"/>
</dbReference>
<protein>
    <submittedName>
        <fullName evidence="5">Transcriptional regulator, HxlR family</fullName>
    </submittedName>
</protein>
<evidence type="ECO:0000259" key="4">
    <source>
        <dbReference type="PROSITE" id="PS51118"/>
    </source>
</evidence>
<name>A0A1G7PYR5_9ACTN</name>
<dbReference type="Proteomes" id="UP000198614">
    <property type="component" value="Unassembled WGS sequence"/>
</dbReference>
<reference evidence="5 6" key="1">
    <citation type="submission" date="2016-10" db="EMBL/GenBank/DDBJ databases">
        <authorList>
            <person name="de Groot N.N."/>
        </authorList>
    </citation>
    <scope>NUCLEOTIDE SEQUENCE [LARGE SCALE GENOMIC DNA]</scope>
    <source>
        <strain evidence="5 6">CGMCC 4.1859</strain>
    </source>
</reference>
<feature type="domain" description="HTH hxlR-type" evidence="4">
    <location>
        <begin position="23"/>
        <end position="121"/>
    </location>
</feature>
<accession>A0A1G7PYR5</accession>
<gene>
    <name evidence="5" type="ORF">SAMN05216260_11231</name>
</gene>
<dbReference type="GO" id="GO:0003677">
    <property type="term" value="F:DNA binding"/>
    <property type="evidence" value="ECO:0007669"/>
    <property type="project" value="UniProtKB-KW"/>
</dbReference>
<evidence type="ECO:0000313" key="6">
    <source>
        <dbReference type="Proteomes" id="UP000198614"/>
    </source>
</evidence>
<dbReference type="PROSITE" id="PS51118">
    <property type="entry name" value="HTH_HXLR"/>
    <property type="match status" value="1"/>
</dbReference>
<dbReference type="PANTHER" id="PTHR33204:SF37">
    <property type="entry name" value="HTH-TYPE TRANSCRIPTIONAL REGULATOR YODB"/>
    <property type="match status" value="1"/>
</dbReference>
<proteinExistence type="predicted"/>
<dbReference type="PANTHER" id="PTHR33204">
    <property type="entry name" value="TRANSCRIPTIONAL REGULATOR, MARR FAMILY"/>
    <property type="match status" value="1"/>
</dbReference>
<sequence>MRVSEQSEDVFARLPAGSFDKDCPTRPLMAQVTGRWGALIIAALVPGPVRFSGLHRQIGGISQKMLSQYLKSLVRYGLVERLVEPTVPPQVTYRLTPLGRSLAEQLCALLGWFGANTAELEAARQRHDATASPSR</sequence>
<dbReference type="InterPro" id="IPR036388">
    <property type="entry name" value="WH-like_DNA-bd_sf"/>
</dbReference>
<keyword evidence="3" id="KW-0804">Transcription</keyword>
<dbReference type="AlphaFoldDB" id="A0A1G7PYR5"/>
<organism evidence="5 6">
    <name type="scientific">Streptomyces griseoaurantiacus</name>
    <dbReference type="NCBI Taxonomy" id="68213"/>
    <lineage>
        <taxon>Bacteria</taxon>
        <taxon>Bacillati</taxon>
        <taxon>Actinomycetota</taxon>
        <taxon>Actinomycetes</taxon>
        <taxon>Kitasatosporales</taxon>
        <taxon>Streptomycetaceae</taxon>
        <taxon>Streptomyces</taxon>
        <taxon>Streptomyces aurantiacus group</taxon>
    </lineage>
</organism>
<evidence type="ECO:0000256" key="3">
    <source>
        <dbReference type="ARBA" id="ARBA00023163"/>
    </source>
</evidence>
<dbReference type="InterPro" id="IPR036390">
    <property type="entry name" value="WH_DNA-bd_sf"/>
</dbReference>
<keyword evidence="2" id="KW-0238">DNA-binding</keyword>
<dbReference type="SUPFAM" id="SSF46785">
    <property type="entry name" value="Winged helix' DNA-binding domain"/>
    <property type="match status" value="1"/>
</dbReference>
<evidence type="ECO:0000256" key="1">
    <source>
        <dbReference type="ARBA" id="ARBA00023015"/>
    </source>
</evidence>
<dbReference type="InterPro" id="IPR002577">
    <property type="entry name" value="HTH_HxlR"/>
</dbReference>
<dbReference type="Pfam" id="PF01638">
    <property type="entry name" value="HxlR"/>
    <property type="match status" value="1"/>
</dbReference>
<evidence type="ECO:0000256" key="2">
    <source>
        <dbReference type="ARBA" id="ARBA00023125"/>
    </source>
</evidence>
<dbReference type="EMBL" id="FNAX01000012">
    <property type="protein sequence ID" value="SDF91404.1"/>
    <property type="molecule type" value="Genomic_DNA"/>
</dbReference>
<keyword evidence="1" id="KW-0805">Transcription regulation</keyword>